<evidence type="ECO:0000313" key="2">
    <source>
        <dbReference type="EMBL" id="MDC0719193.1"/>
    </source>
</evidence>
<evidence type="ECO:0000313" key="3">
    <source>
        <dbReference type="Proteomes" id="UP001221686"/>
    </source>
</evidence>
<gene>
    <name evidence="2" type="ORF">POL25_19980</name>
</gene>
<feature type="compositionally biased region" description="Acidic residues" evidence="1">
    <location>
        <begin position="474"/>
        <end position="485"/>
    </location>
</feature>
<evidence type="ECO:0008006" key="4">
    <source>
        <dbReference type="Google" id="ProtNLM"/>
    </source>
</evidence>
<keyword evidence="3" id="KW-1185">Reference proteome</keyword>
<dbReference type="RefSeq" id="WP_272087704.1">
    <property type="nucleotide sequence ID" value="NZ_JAQNDL010000002.1"/>
</dbReference>
<proteinExistence type="predicted"/>
<evidence type="ECO:0000256" key="1">
    <source>
        <dbReference type="SAM" id="MobiDB-lite"/>
    </source>
</evidence>
<feature type="region of interest" description="Disordered" evidence="1">
    <location>
        <begin position="76"/>
        <end position="118"/>
    </location>
</feature>
<sequence>MHDDGARWLPKFLADSGYRHATYTHQWTEVLIWRDTERWLGRGSDRDSALEDALTQMFPSAAARQLFDRFRDGLAQEPARPQPAPVSAPVSAEVIPPPPPTPTPTPTPAPAPEPELPRSPIVGRIQLPTYPAAAVAEARETLEEILKDIQDMRPDFALMSPRYQKVYMLAWISRARSFDEQFQGEHKITVLVRRIAHELTNLSKTLWPGSVQALQMNAVPACVVAELGLKTLHAPKTWAEAHEFVQNHRERAMTSEVPVDDYGWADRPRKAPPGPPRTLLREAQRAVEAIAGNVTDPPPRHLTTPPEELPNDQLDALVKHAQALRDIRRFIAAEEPETWGAVMGRLRWLAGRLGERLPQLRRWLDPDFIPPPERAKTGPSADQVRQQQAAVRAERDALAGVDGFDDETLLAFLGRAFDAHNTPEVASLIQPIRPRIDALRPDLFEDRRMRRRLTGLQDVLKRGELGVLPTDSDHDTEEENDDVDDPGAHLVAQVRPKVEGKRVLFVSNREDPDLKSKLEESLGLDITWCDGNARKVQAQCESISRHSYDYVLIATGFQAHNIDGILARAARASTIPYVRVFKGRPLAVARALARTLGVASAA</sequence>
<accession>A0ABT5E2K5</accession>
<reference evidence="2 3" key="1">
    <citation type="submission" date="2022-11" db="EMBL/GenBank/DDBJ databases">
        <title>Minimal conservation of predation-associated metabolite biosynthetic gene clusters underscores biosynthetic potential of Myxococcota including descriptions for ten novel species: Archangium lansinium sp. nov., Myxococcus landrumus sp. nov., Nannocystis bai.</title>
        <authorList>
            <person name="Ahearne A."/>
            <person name="Stevens C."/>
            <person name="Dowd S."/>
        </authorList>
    </citation>
    <scope>NUCLEOTIDE SEQUENCE [LARGE SCALE GENOMIC DNA]</scope>
    <source>
        <strain evidence="2 3">BB15-2</strain>
    </source>
</reference>
<dbReference type="EMBL" id="JAQNDL010000002">
    <property type="protein sequence ID" value="MDC0719193.1"/>
    <property type="molecule type" value="Genomic_DNA"/>
</dbReference>
<name>A0ABT5E2K5_9BACT</name>
<dbReference type="Proteomes" id="UP001221686">
    <property type="component" value="Unassembled WGS sequence"/>
</dbReference>
<protein>
    <recommendedName>
        <fullName evidence="4">DUF2325 domain-containing protein</fullName>
    </recommendedName>
</protein>
<comment type="caution">
    <text evidence="2">The sequence shown here is derived from an EMBL/GenBank/DDBJ whole genome shotgun (WGS) entry which is preliminary data.</text>
</comment>
<feature type="region of interest" description="Disordered" evidence="1">
    <location>
        <begin position="466"/>
        <end position="486"/>
    </location>
</feature>
<feature type="compositionally biased region" description="Pro residues" evidence="1">
    <location>
        <begin position="95"/>
        <end position="114"/>
    </location>
</feature>
<organism evidence="2 3">
    <name type="scientific">Nannocystis bainbridge</name>
    <dbReference type="NCBI Taxonomy" id="2995303"/>
    <lineage>
        <taxon>Bacteria</taxon>
        <taxon>Pseudomonadati</taxon>
        <taxon>Myxococcota</taxon>
        <taxon>Polyangia</taxon>
        <taxon>Nannocystales</taxon>
        <taxon>Nannocystaceae</taxon>
        <taxon>Nannocystis</taxon>
    </lineage>
</organism>